<dbReference type="GO" id="GO:0032301">
    <property type="term" value="C:MutSalpha complex"/>
    <property type="evidence" value="ECO:0007669"/>
    <property type="project" value="TreeGrafter"/>
</dbReference>
<protein>
    <recommendedName>
        <fullName evidence="11">DNA mismatch repair protein MSH2</fullName>
    </recommendedName>
    <alternativeName>
        <fullName evidence="3">DNA mismatch repair protein Msh2</fullName>
    </alternativeName>
    <alternativeName>
        <fullName evidence="10">MutS protein homolog 2</fullName>
    </alternativeName>
</protein>
<dbReference type="InterPro" id="IPR016151">
    <property type="entry name" value="DNA_mismatch_repair_MutS_N"/>
</dbReference>
<dbReference type="SUPFAM" id="SSF52540">
    <property type="entry name" value="P-loop containing nucleoside triphosphate hydrolases"/>
    <property type="match status" value="1"/>
</dbReference>
<gene>
    <name evidence="15" type="ORF">FA09DRAFT_329406</name>
</gene>
<dbReference type="Gene3D" id="3.30.420.110">
    <property type="entry name" value="MutS, connector domain"/>
    <property type="match status" value="1"/>
</dbReference>
<keyword evidence="8 12" id="KW-0234">DNA repair</keyword>
<dbReference type="InterPro" id="IPR036187">
    <property type="entry name" value="DNA_mismatch_repair_MutS_sf"/>
</dbReference>
<dbReference type="InterPro" id="IPR007860">
    <property type="entry name" value="DNA_mmatch_repair_MutS_con_dom"/>
</dbReference>
<feature type="domain" description="DNA mismatch repair proteins mutS family" evidence="14">
    <location>
        <begin position="764"/>
        <end position="780"/>
    </location>
</feature>
<dbReference type="GO" id="GO:0005524">
    <property type="term" value="F:ATP binding"/>
    <property type="evidence" value="ECO:0007669"/>
    <property type="project" value="UniProtKB-KW"/>
</dbReference>
<dbReference type="RefSeq" id="XP_025599215.1">
    <property type="nucleotide sequence ID" value="XM_025742169.1"/>
</dbReference>
<evidence type="ECO:0000256" key="4">
    <source>
        <dbReference type="ARBA" id="ARBA00022741"/>
    </source>
</evidence>
<dbReference type="GeneID" id="37269713"/>
<evidence type="ECO:0000256" key="8">
    <source>
        <dbReference type="ARBA" id="ARBA00023204"/>
    </source>
</evidence>
<evidence type="ECO:0000256" key="12">
    <source>
        <dbReference type="RuleBase" id="RU003756"/>
    </source>
</evidence>
<dbReference type="InterPro" id="IPR036678">
    <property type="entry name" value="MutS_con_dom_sf"/>
</dbReference>
<dbReference type="PROSITE" id="PS00486">
    <property type="entry name" value="DNA_MISMATCH_REPAIR_2"/>
    <property type="match status" value="1"/>
</dbReference>
<comment type="subcellular location">
    <subcellularLocation>
        <location evidence="1">Nucleus</location>
    </subcellularLocation>
</comment>
<dbReference type="InterPro" id="IPR000432">
    <property type="entry name" value="DNA_mismatch_repair_MutS_C"/>
</dbReference>
<dbReference type="InterPro" id="IPR007861">
    <property type="entry name" value="DNA_mismatch_repair_MutS_clamp"/>
</dbReference>
<dbReference type="PANTHER" id="PTHR11361">
    <property type="entry name" value="DNA MISMATCH REPAIR PROTEIN MUTS FAMILY MEMBER"/>
    <property type="match status" value="1"/>
</dbReference>
<evidence type="ECO:0000256" key="3">
    <source>
        <dbReference type="ARBA" id="ARBA00019549"/>
    </source>
</evidence>
<dbReference type="OrthoDB" id="121051at2759"/>
<evidence type="ECO:0000256" key="2">
    <source>
        <dbReference type="ARBA" id="ARBA00006271"/>
    </source>
</evidence>
<feature type="region of interest" description="Disordered" evidence="13">
    <location>
        <begin position="927"/>
        <end position="953"/>
    </location>
</feature>
<evidence type="ECO:0000313" key="15">
    <source>
        <dbReference type="EMBL" id="PWN98936.1"/>
    </source>
</evidence>
<evidence type="ECO:0000256" key="5">
    <source>
        <dbReference type="ARBA" id="ARBA00022763"/>
    </source>
</evidence>
<keyword evidence="7 12" id="KW-0238">DNA-binding</keyword>
<organism evidence="15 16">
    <name type="scientific">Tilletiopsis washingtonensis</name>
    <dbReference type="NCBI Taxonomy" id="58919"/>
    <lineage>
        <taxon>Eukaryota</taxon>
        <taxon>Fungi</taxon>
        <taxon>Dikarya</taxon>
        <taxon>Basidiomycota</taxon>
        <taxon>Ustilaginomycotina</taxon>
        <taxon>Exobasidiomycetes</taxon>
        <taxon>Entylomatales</taxon>
        <taxon>Entylomatales incertae sedis</taxon>
        <taxon>Tilletiopsis</taxon>
    </lineage>
</organism>
<keyword evidence="6" id="KW-0067">ATP-binding</keyword>
<dbReference type="FunFam" id="1.10.1420.10:FF:000003">
    <property type="entry name" value="DNA mismatch repair protein"/>
    <property type="match status" value="1"/>
</dbReference>
<dbReference type="Pfam" id="PF05190">
    <property type="entry name" value="MutS_IV"/>
    <property type="match status" value="1"/>
</dbReference>
<dbReference type="Pfam" id="PF00488">
    <property type="entry name" value="MutS_V"/>
    <property type="match status" value="1"/>
</dbReference>
<dbReference type="GO" id="GO:0030983">
    <property type="term" value="F:mismatched DNA binding"/>
    <property type="evidence" value="ECO:0007669"/>
    <property type="project" value="InterPro"/>
</dbReference>
<evidence type="ECO:0000256" key="9">
    <source>
        <dbReference type="ARBA" id="ARBA00023242"/>
    </source>
</evidence>
<sequence length="977" mass="106765">MSGLMYGAGSSGSGAGAGPSAAADKPELGLDQAGETSFCSFFRAMPAAAEGTVRLFDRGDFYSAHGADATLVAAQVFRTHSVLRYLGAGGKASGLPSVTLGRAAARDFLRDALTARQLRIEIYAGGGKRSNVWNLVKQASPGNLQQVEDLLFSQSDLLASPIVLSLRLSMIDDVRTVGAAFADASARELGVAQFADNDLFSNVESLVIQLGVKECLLPADDKNADYDLARLRAVLDRCGCVLTERKKGEFVGKNIEQDLSRLLADTSAGSAQPEFALKSAMGACAALLSYLNLLGEAHNFGQFTMRTHDLSQYLRLDASALRALSIFPEPGATGGNKSMCVYGLLNRCKTAQGQRMLAQWLKQPLVNVIEIRKRHTLVETFVEDSGTRQSLQQDQLRMMPDFHRISKRFQKSVATLEDVVRVYQAVLRLPQLLELLAETQTSSTEASALLQSAFVEPLKEADVDLGKLLEMVEATLDLDELQHHNFVIKADYDDKLRRIKTSLDAVRDNLDDEHRRVGKQLNIDITKRLHLENHSSYGYCFRVTRTDAKVLSNDKKSYREIATTKNGVHFTTTALKELGEDFRTLTEQYTAQQAGLVKDVIGIAASYCPPLEQLNVILATLDVIISFAHVSACAPVPYTRPTLHEKGKAAPLRVTEARHACLEVQDDIAFIPNDVEMDPASSEFLIITGPNMGGKSTFIRQVGLLALLAQVGCFVPAAEGAELPVFDCILARVGAGDSQLKGVSTFMSEMLETATILKTATKDSLIIIDELGRGTSTYDGFGLAWAISEWIATEIRCKTLFASHFAEITNLAAQQEHVKNLHVVAHVSERAGDKGKVAAAMGQQDITLLYKVEPGIGDRSYGIHVAELAGFPESVTRLAKRKAEELEDFEDEDGASPLQMPRDVTEKGTALVEEFLRTWAARSAALGAQARDGMDVDGEPRRKVSPQEEMDELRRTVDEFRPRCENDPWVRAVLESF</sequence>
<dbReference type="Gene3D" id="3.40.1170.10">
    <property type="entry name" value="DNA repair protein MutS, domain I"/>
    <property type="match status" value="1"/>
</dbReference>
<accession>A0A316ZC94</accession>
<name>A0A316ZC94_9BASI</name>
<dbReference type="InterPro" id="IPR007695">
    <property type="entry name" value="DNA_mismatch_repair_MutS-lik_N"/>
</dbReference>
<dbReference type="InterPro" id="IPR045076">
    <property type="entry name" value="MutS"/>
</dbReference>
<dbReference type="SMART" id="SM00534">
    <property type="entry name" value="MUTSac"/>
    <property type="match status" value="1"/>
</dbReference>
<evidence type="ECO:0000256" key="10">
    <source>
        <dbReference type="ARBA" id="ARBA00029795"/>
    </source>
</evidence>
<dbReference type="Gene3D" id="3.40.50.300">
    <property type="entry name" value="P-loop containing nucleotide triphosphate hydrolases"/>
    <property type="match status" value="1"/>
</dbReference>
<dbReference type="Pfam" id="PF05192">
    <property type="entry name" value="MutS_III"/>
    <property type="match status" value="1"/>
</dbReference>
<evidence type="ECO:0000256" key="7">
    <source>
        <dbReference type="ARBA" id="ARBA00023125"/>
    </source>
</evidence>
<feature type="region of interest" description="Disordered" evidence="13">
    <location>
        <begin position="1"/>
        <end position="26"/>
    </location>
</feature>
<dbReference type="Gene3D" id="1.10.1420.10">
    <property type="match status" value="2"/>
</dbReference>
<dbReference type="Proteomes" id="UP000245946">
    <property type="component" value="Unassembled WGS sequence"/>
</dbReference>
<evidence type="ECO:0000256" key="11">
    <source>
        <dbReference type="ARBA" id="ARBA00073545"/>
    </source>
</evidence>
<dbReference type="STRING" id="58919.A0A316ZC94"/>
<dbReference type="GO" id="GO:0006298">
    <property type="term" value="P:mismatch repair"/>
    <property type="evidence" value="ECO:0007669"/>
    <property type="project" value="InterPro"/>
</dbReference>
<evidence type="ECO:0000313" key="16">
    <source>
        <dbReference type="Proteomes" id="UP000245946"/>
    </source>
</evidence>
<comment type="function">
    <text evidence="12">Component of the post-replicative DNA mismatch repair system (MMR).</text>
</comment>
<dbReference type="PIRSF" id="PIRSF005813">
    <property type="entry name" value="MSH2"/>
    <property type="match status" value="1"/>
</dbReference>
<evidence type="ECO:0000256" key="6">
    <source>
        <dbReference type="ARBA" id="ARBA00022840"/>
    </source>
</evidence>
<keyword evidence="9" id="KW-0539">Nucleus</keyword>
<dbReference type="GO" id="GO:0006312">
    <property type="term" value="P:mitotic recombination"/>
    <property type="evidence" value="ECO:0007669"/>
    <property type="project" value="TreeGrafter"/>
</dbReference>
<evidence type="ECO:0000256" key="1">
    <source>
        <dbReference type="ARBA" id="ARBA00004123"/>
    </source>
</evidence>
<keyword evidence="16" id="KW-1185">Reference proteome</keyword>
<proteinExistence type="inferred from homology"/>
<dbReference type="PANTHER" id="PTHR11361:SF35">
    <property type="entry name" value="DNA MISMATCH REPAIR PROTEIN MSH2"/>
    <property type="match status" value="1"/>
</dbReference>
<evidence type="ECO:0000259" key="14">
    <source>
        <dbReference type="PROSITE" id="PS00486"/>
    </source>
</evidence>
<dbReference type="InterPro" id="IPR027417">
    <property type="entry name" value="P-loop_NTPase"/>
</dbReference>
<dbReference type="EMBL" id="KZ819290">
    <property type="protein sequence ID" value="PWN98936.1"/>
    <property type="molecule type" value="Genomic_DNA"/>
</dbReference>
<dbReference type="InterPro" id="IPR011184">
    <property type="entry name" value="DNA_mismatch_repair_Msh2"/>
</dbReference>
<dbReference type="InterPro" id="IPR007696">
    <property type="entry name" value="DNA_mismatch_repair_MutS_core"/>
</dbReference>
<dbReference type="SUPFAM" id="SSF48334">
    <property type="entry name" value="DNA repair protein MutS, domain III"/>
    <property type="match status" value="1"/>
</dbReference>
<dbReference type="SMART" id="SM00533">
    <property type="entry name" value="MUTSd"/>
    <property type="match status" value="1"/>
</dbReference>
<dbReference type="Pfam" id="PF05188">
    <property type="entry name" value="MutS_II"/>
    <property type="match status" value="1"/>
</dbReference>
<keyword evidence="4 12" id="KW-0547">Nucleotide-binding</keyword>
<evidence type="ECO:0000256" key="13">
    <source>
        <dbReference type="SAM" id="MobiDB-lite"/>
    </source>
</evidence>
<feature type="compositionally biased region" description="Basic and acidic residues" evidence="13">
    <location>
        <begin position="932"/>
        <end position="953"/>
    </location>
</feature>
<keyword evidence="5 12" id="KW-0227">DNA damage</keyword>
<dbReference type="FunFam" id="3.40.1170.10:FF:000003">
    <property type="entry name" value="DNA mismatch repair protein"/>
    <property type="match status" value="1"/>
</dbReference>
<reference evidence="15 16" key="1">
    <citation type="journal article" date="2018" name="Mol. Biol. Evol.">
        <title>Broad Genomic Sampling Reveals a Smut Pathogenic Ancestry of the Fungal Clade Ustilaginomycotina.</title>
        <authorList>
            <person name="Kijpornyongpan T."/>
            <person name="Mondo S.J."/>
            <person name="Barry K."/>
            <person name="Sandor L."/>
            <person name="Lee J."/>
            <person name="Lipzen A."/>
            <person name="Pangilinan J."/>
            <person name="LaButti K."/>
            <person name="Hainaut M."/>
            <person name="Henrissat B."/>
            <person name="Grigoriev I.V."/>
            <person name="Spatafora J.W."/>
            <person name="Aime M.C."/>
        </authorList>
    </citation>
    <scope>NUCLEOTIDE SEQUENCE [LARGE SCALE GENOMIC DNA]</scope>
    <source>
        <strain evidence="15 16">MCA 4186</strain>
    </source>
</reference>
<dbReference type="AlphaFoldDB" id="A0A316ZC94"/>
<dbReference type="FunFam" id="3.30.420.110:FF:000002">
    <property type="entry name" value="DNA mismatch repair protein"/>
    <property type="match status" value="1"/>
</dbReference>
<comment type="similarity">
    <text evidence="2 12">Belongs to the DNA mismatch repair MutS family.</text>
</comment>
<dbReference type="Pfam" id="PF01624">
    <property type="entry name" value="MutS_I"/>
    <property type="match status" value="1"/>
</dbReference>
<dbReference type="GO" id="GO:0140664">
    <property type="term" value="F:ATP-dependent DNA damage sensor activity"/>
    <property type="evidence" value="ECO:0007669"/>
    <property type="project" value="InterPro"/>
</dbReference>